<comment type="caution">
    <text evidence="16">The sequence shown here is derived from an EMBL/GenBank/DDBJ whole genome shotgun (WGS) entry which is preliminary data.</text>
</comment>
<dbReference type="Pfam" id="PF13086">
    <property type="entry name" value="AAA_11"/>
    <property type="match status" value="4"/>
</dbReference>
<comment type="similarity">
    <text evidence="2">Belongs to the DNA2/NAM7 helicase family. SDE3 subfamily.</text>
</comment>
<evidence type="ECO:0000256" key="8">
    <source>
        <dbReference type="ARBA" id="ARBA00022840"/>
    </source>
</evidence>
<reference evidence="16" key="1">
    <citation type="submission" date="2022-07" db="EMBL/GenBank/DDBJ databases">
        <title>Genome Sequence of Leucocoprinus birnbaumii.</title>
        <authorList>
            <person name="Buettner E."/>
        </authorList>
    </citation>
    <scope>NUCLEOTIDE SEQUENCE</scope>
    <source>
        <strain evidence="16">VT141</strain>
    </source>
</reference>
<evidence type="ECO:0000256" key="10">
    <source>
        <dbReference type="ARBA" id="ARBA00023158"/>
    </source>
</evidence>
<dbReference type="CDD" id="cd18808">
    <property type="entry name" value="SF1_C_Upf1"/>
    <property type="match status" value="2"/>
</dbReference>
<dbReference type="CDD" id="cd18038">
    <property type="entry name" value="DEXXQc_Helz-like"/>
    <property type="match status" value="2"/>
</dbReference>
<dbReference type="SMART" id="SM00382">
    <property type="entry name" value="AAA"/>
    <property type="match status" value="2"/>
</dbReference>
<dbReference type="EC" id="3.6.4.13" evidence="3"/>
<organism evidence="16 17">
    <name type="scientific">Leucocoprinus birnbaumii</name>
    <dbReference type="NCBI Taxonomy" id="56174"/>
    <lineage>
        <taxon>Eukaryota</taxon>
        <taxon>Fungi</taxon>
        <taxon>Dikarya</taxon>
        <taxon>Basidiomycota</taxon>
        <taxon>Agaricomycotina</taxon>
        <taxon>Agaricomycetes</taxon>
        <taxon>Agaricomycetidae</taxon>
        <taxon>Agaricales</taxon>
        <taxon>Agaricineae</taxon>
        <taxon>Agaricaceae</taxon>
        <taxon>Leucocoprinus</taxon>
    </lineage>
</organism>
<evidence type="ECO:0000256" key="6">
    <source>
        <dbReference type="ARBA" id="ARBA00022801"/>
    </source>
</evidence>
<keyword evidence="10" id="KW-0943">RNA-mediated gene silencing</keyword>
<dbReference type="GO" id="GO:0008270">
    <property type="term" value="F:zinc ion binding"/>
    <property type="evidence" value="ECO:0007669"/>
    <property type="project" value="InterPro"/>
</dbReference>
<keyword evidence="17" id="KW-1185">Reference proteome</keyword>
<feature type="domain" description="U1-type" evidence="15">
    <location>
        <begin position="1133"/>
        <end position="1165"/>
    </location>
</feature>
<evidence type="ECO:0000256" key="12">
    <source>
        <dbReference type="SAM" id="MobiDB-lite"/>
    </source>
</evidence>
<dbReference type="GO" id="GO:0036464">
    <property type="term" value="C:cytoplasmic ribonucleoprotein granule"/>
    <property type="evidence" value="ECO:0007669"/>
    <property type="project" value="UniProtKB-SubCell"/>
</dbReference>
<sequence length="2027" mass="227966">MDNCPNLLASGSCNDPSCSLNHNILTCDVCSIIFCGINDYRIHLTQPKHLTRAAGRASHGMVHCPICKIFMGSNAWSDHQRGQKHARTAKSLGVSIEVEPEMDLPVDIKESHQFCSTCQVFVGSIGWTLHIRGRRHKRSQEYMAFVMAQGEAEKDKNNVGIQGDLDFRIVEPAAASRGLTKAVIIRSTSPSAKINLKAVRMSAEIGSSQTKITSPFSVKIEGGRRQVSMAHPINVVITFKQEFIGHYQDRVEIRFEDVTSKKQFIISRTVKAAVGDPSMYNELKPREPYVPRVPVTREPELKVVEGVKPPSQTAIPYVSRLPEAPMPKRLVSALTTSSAASRENVQAIQSAFLPSSFDAESHGRHFKTMLWIEEFRMEQDLECYDMPSSTLKRSAPFYRLRVPGLAEKRPSVLTGDRILVRKANGQQGHWYEGHVHFVEQNEVGLRFHHSFGGWSPTQQYYVRFKLNRIPIRRQHQALDTIFTQSRILFPNSSHLPKIPVPSQLTAFFNLDIKNNPFQRTAIAAIVNAPPGTLPFIVFGPPGTGKTVTIVEAIKQILRKDQNAKILACAPSNSAADVITLKLADSFPKEEMFRMNAPSRPKGQVRKELESYTYYRNDLGPNQSSFSVPALGAMKKYRVIVTTCISAAILRGIGMTRGHFSHIFIDEAGQATEPEILTSVKTFADTKTNLVLSGDHKQLGPIIRSQIASALGLEVSYLERLILRQPYSLKGGSGKRYRPGVPFLNVDANIQSISVVKLIHNFRSHQNILKFPNERFYEDELVPRGPAREINSYLGWPHLPNKKFPIIFHATYGKDEREASSPSFFNIDEIMQVKLYVDKLKEDRKFRASDDDIGVIAPYHSQCQKIRASLRKAGCAGVRVGSVEEFQGEEKKVIIMSTVRSSKEFVFYDVRHTLGFVASPRRFNVSVTRAKALLIIIGDPNVLGLDPLWRSFLNYIYGNKGWKGPDIPWDPSQPVDEAGGYDVAARNAAALDMNDFTRRMENLAMEGAQEEDPDALFLSQHSCIMKNCANLLNNGACDDPNCKRNHNILTCDVCNIVFRDGVKSYNQHLVSRRHISRASGAASKSGLVYCAVCDVLFPPKTWDHHKAAKKHLRKVRARGLSVEDVEPEIDLPARTHQFCATCQVYIQHSAWTVHINGRRHRRCQDYTSFKLAQSEAEKDKNDVGIQGDLIFNIVEPSVAGQGITKTIEVRSTAPLAKIKLVAVKLSAEMGAVRYWTSSPFIAAIEGDNRQLSTLRAIKVAVTFRQEFLGRYQDWLEVQFEDLALKKQFSIARMIEAIVGDPFTHQQLQPQVPYIPRARKPREPELNVVEGVKPPSQNAIPYVSRLPKAEIPKSLLSSLTVSSAPSVENIRTIQRAFLPKVLDDESHGRHLKVLLWIEEFKMEQDLERYDILDSTLQRNGLFYHLQVPGLAEKRPSVLTGDRILVRKQDGQQGHWYEGHVHFVHQHEVGLRFHQSFGGWSPSQKYHVRFKLNRIPVRRQHQALDTAFTQSRVLFPNSSHLPMIPLPQPPATFFNPLIQNNPPQMSAIAGILESPPGSLPFVVFGPPGTGKTITVVEAIKQLLRRDQKTKILACAPSNSAADLIALRLCDTVSKDDMFRMYAPSRYKNQVPDELEPYTYYRDDFENRPSFGVPPFAKMKKYRVIVSTCISAAILTGIGMTRGHFSHIFIDEAGQATEPEVFVSVKTLVDTTTNVILSGDPKQLGPIIRSEIACRLGLEVSYLERLMERPPYELQSGSGKSIVKLIQNFRSHESILRFPNERFYASDLVPRGPSQEINAYLGSPYLPNGKFPIVFHAIFGKDDREASSPSFFNIDEATQVKLYIDQLKEDRTFRTREQDIGVIAPYHAQCQKIRRLLDAGSGEVKVGSVEEFQGQERKVIIISTVRSSKEFVSYDIRHTLGFVASPRRFNVSVTRAKALLIIIGDPNVLGLDPLWRLFLNYIHNNNGWKGPDIPWDPSEPVDEAGGYDIAVRDSAALDMNAFTRRMENLTMEGVQEEDPDAGVDKPWRELE</sequence>
<dbReference type="InterPro" id="IPR013087">
    <property type="entry name" value="Znf_C2H2_type"/>
</dbReference>
<evidence type="ECO:0000313" key="16">
    <source>
        <dbReference type="EMBL" id="KAJ3561909.1"/>
    </source>
</evidence>
<keyword evidence="5" id="KW-0547">Nucleotide-binding</keyword>
<name>A0AAD5VN44_9AGAR</name>
<feature type="domain" description="U1-type" evidence="15">
    <location>
        <begin position="1045"/>
        <end position="1080"/>
    </location>
</feature>
<evidence type="ECO:0000256" key="9">
    <source>
        <dbReference type="ARBA" id="ARBA00022884"/>
    </source>
</evidence>
<keyword evidence="6" id="KW-0378">Hydrolase</keyword>
<dbReference type="GO" id="GO:0003723">
    <property type="term" value="F:RNA binding"/>
    <property type="evidence" value="ECO:0007669"/>
    <property type="project" value="UniProtKB-KW"/>
</dbReference>
<dbReference type="InterPro" id="IPR026122">
    <property type="entry name" value="MOV-10/SDE3_DEXXQ/H-box"/>
</dbReference>
<dbReference type="InterPro" id="IPR041677">
    <property type="entry name" value="DNA2/NAM7_AAA_11"/>
</dbReference>
<comment type="subcellular location">
    <subcellularLocation>
        <location evidence="1">Cytoplasm</location>
        <location evidence="1">Cytoplasmic ribonucleoprotein granule</location>
    </subcellularLocation>
</comment>
<dbReference type="GO" id="GO:0005524">
    <property type="term" value="F:ATP binding"/>
    <property type="evidence" value="ECO:0007669"/>
    <property type="project" value="UniProtKB-KW"/>
</dbReference>
<evidence type="ECO:0000256" key="3">
    <source>
        <dbReference type="ARBA" id="ARBA00012552"/>
    </source>
</evidence>
<feature type="domain" description="C2H2-type" evidence="13">
    <location>
        <begin position="1048"/>
        <end position="1073"/>
    </location>
</feature>
<keyword evidence="7" id="KW-0347">Helicase</keyword>
<evidence type="ECO:0000256" key="7">
    <source>
        <dbReference type="ARBA" id="ARBA00022806"/>
    </source>
</evidence>
<dbReference type="InterPro" id="IPR003604">
    <property type="entry name" value="Matrin/U1-like-C_Znf_C2H2"/>
</dbReference>
<dbReference type="InterPro" id="IPR049080">
    <property type="entry name" value="MOV-10-like_beta-barrel"/>
</dbReference>
<evidence type="ECO:0000259" key="13">
    <source>
        <dbReference type="SMART" id="SM00355"/>
    </source>
</evidence>
<dbReference type="GO" id="GO:0016787">
    <property type="term" value="F:hydrolase activity"/>
    <property type="evidence" value="ECO:0007669"/>
    <property type="project" value="UniProtKB-KW"/>
</dbReference>
<dbReference type="Gene3D" id="3.40.50.300">
    <property type="entry name" value="P-loop containing nucleotide triphosphate hydrolases"/>
    <property type="match status" value="4"/>
</dbReference>
<evidence type="ECO:0000256" key="5">
    <source>
        <dbReference type="ARBA" id="ARBA00022741"/>
    </source>
</evidence>
<feature type="region of interest" description="Disordered" evidence="12">
    <location>
        <begin position="2006"/>
        <end position="2027"/>
    </location>
</feature>
<dbReference type="Pfam" id="PF13087">
    <property type="entry name" value="AAA_12"/>
    <property type="match status" value="2"/>
</dbReference>
<evidence type="ECO:0000256" key="4">
    <source>
        <dbReference type="ARBA" id="ARBA00022490"/>
    </source>
</evidence>
<dbReference type="Proteomes" id="UP001213000">
    <property type="component" value="Unassembled WGS sequence"/>
</dbReference>
<keyword evidence="4" id="KW-0963">Cytoplasm</keyword>
<feature type="domain" description="U1-type" evidence="15">
    <location>
        <begin position="110"/>
        <end position="143"/>
    </location>
</feature>
<dbReference type="SUPFAM" id="SSF52540">
    <property type="entry name" value="P-loop containing nucleoside triphosphate hydrolases"/>
    <property type="match status" value="2"/>
</dbReference>
<dbReference type="EMBL" id="JANIEX010000938">
    <property type="protein sequence ID" value="KAJ3561909.1"/>
    <property type="molecule type" value="Genomic_DNA"/>
</dbReference>
<feature type="domain" description="C2H2-type" evidence="13">
    <location>
        <begin position="25"/>
        <end position="49"/>
    </location>
</feature>
<feature type="compositionally biased region" description="Basic and acidic residues" evidence="12">
    <location>
        <begin position="2018"/>
        <end position="2027"/>
    </location>
</feature>
<proteinExistence type="inferred from homology"/>
<dbReference type="FunFam" id="3.40.50.300:FF:000608">
    <property type="entry name" value="Mov10 RISC complex RNA helicase"/>
    <property type="match status" value="1"/>
</dbReference>
<evidence type="ECO:0000256" key="1">
    <source>
        <dbReference type="ARBA" id="ARBA00004331"/>
    </source>
</evidence>
<feature type="domain" description="C2H2-type" evidence="13">
    <location>
        <begin position="113"/>
        <end position="136"/>
    </location>
</feature>
<dbReference type="InterPro" id="IPR003593">
    <property type="entry name" value="AAA+_ATPase"/>
</dbReference>
<feature type="domain" description="AAA+ ATPase" evidence="14">
    <location>
        <begin position="531"/>
        <end position="785"/>
    </location>
</feature>
<evidence type="ECO:0000259" key="15">
    <source>
        <dbReference type="SMART" id="SM00451"/>
    </source>
</evidence>
<feature type="domain" description="U1-type" evidence="15">
    <location>
        <begin position="59"/>
        <end position="92"/>
    </location>
</feature>
<dbReference type="GO" id="GO:0032574">
    <property type="term" value="F:5'-3' RNA helicase activity"/>
    <property type="evidence" value="ECO:0007669"/>
    <property type="project" value="InterPro"/>
</dbReference>
<dbReference type="GO" id="GO:0031047">
    <property type="term" value="P:regulatory ncRNA-mediated gene silencing"/>
    <property type="evidence" value="ECO:0007669"/>
    <property type="project" value="UniProtKB-KW"/>
</dbReference>
<keyword evidence="9" id="KW-0694">RNA-binding</keyword>
<evidence type="ECO:0000313" key="17">
    <source>
        <dbReference type="Proteomes" id="UP001213000"/>
    </source>
</evidence>
<dbReference type="PANTHER" id="PTHR45418">
    <property type="entry name" value="CANCER/TESTIS ANTIGEN 55"/>
    <property type="match status" value="1"/>
</dbReference>
<protein>
    <recommendedName>
        <fullName evidence="3">RNA helicase</fullName>
        <ecNumber evidence="3">3.6.4.13</ecNumber>
    </recommendedName>
</protein>
<dbReference type="SMART" id="SM00355">
    <property type="entry name" value="ZnF_C2H2"/>
    <property type="match status" value="4"/>
</dbReference>
<comment type="catalytic activity">
    <reaction evidence="11">
        <text>ATP + H2O = ADP + phosphate + H(+)</text>
        <dbReference type="Rhea" id="RHEA:13065"/>
        <dbReference type="ChEBI" id="CHEBI:15377"/>
        <dbReference type="ChEBI" id="CHEBI:15378"/>
        <dbReference type="ChEBI" id="CHEBI:30616"/>
        <dbReference type="ChEBI" id="CHEBI:43474"/>
        <dbReference type="ChEBI" id="CHEBI:456216"/>
        <dbReference type="EC" id="3.6.4.13"/>
    </reaction>
</comment>
<feature type="domain" description="AAA+ ATPase" evidence="14">
    <location>
        <begin position="1554"/>
        <end position="1734"/>
    </location>
</feature>
<evidence type="ECO:0000256" key="11">
    <source>
        <dbReference type="ARBA" id="ARBA00047984"/>
    </source>
</evidence>
<gene>
    <name evidence="16" type="ORF">NP233_g9903</name>
</gene>
<keyword evidence="8" id="KW-0067">ATP-binding</keyword>
<feature type="domain" description="C2H2-type" evidence="13">
    <location>
        <begin position="62"/>
        <end position="85"/>
    </location>
</feature>
<dbReference type="InterPro" id="IPR041679">
    <property type="entry name" value="DNA2/NAM7-like_C"/>
</dbReference>
<evidence type="ECO:0000259" key="14">
    <source>
        <dbReference type="SMART" id="SM00382"/>
    </source>
</evidence>
<evidence type="ECO:0000256" key="2">
    <source>
        <dbReference type="ARBA" id="ARBA00005601"/>
    </source>
</evidence>
<dbReference type="SMART" id="SM00451">
    <property type="entry name" value="ZnF_U1"/>
    <property type="match status" value="5"/>
</dbReference>
<dbReference type="InterPro" id="IPR027417">
    <property type="entry name" value="P-loop_NTPase"/>
</dbReference>
<dbReference type="Pfam" id="PF21634">
    <property type="entry name" value="MOV-10_beta-barrel"/>
    <property type="match status" value="2"/>
</dbReference>
<dbReference type="InterPro" id="IPR047187">
    <property type="entry name" value="SF1_C_Upf1"/>
</dbReference>
<feature type="domain" description="U1-type" evidence="15">
    <location>
        <begin position="1084"/>
        <end position="1117"/>
    </location>
</feature>
<accession>A0AAD5VN44</accession>
<dbReference type="PANTHER" id="PTHR45418:SF1">
    <property type="entry name" value="CANCER_TESTIS ANTIGEN 55"/>
    <property type="match status" value="1"/>
</dbReference>